<evidence type="ECO:0000313" key="1">
    <source>
        <dbReference type="EMBL" id="PVZ08228.1"/>
    </source>
</evidence>
<dbReference type="Proteomes" id="UP000245639">
    <property type="component" value="Unassembled WGS sequence"/>
</dbReference>
<protein>
    <submittedName>
        <fullName evidence="1">Uncharacterized protein</fullName>
    </submittedName>
</protein>
<organism evidence="1 2">
    <name type="scientific">Actinomycetospora cinnamomea</name>
    <dbReference type="NCBI Taxonomy" id="663609"/>
    <lineage>
        <taxon>Bacteria</taxon>
        <taxon>Bacillati</taxon>
        <taxon>Actinomycetota</taxon>
        <taxon>Actinomycetes</taxon>
        <taxon>Pseudonocardiales</taxon>
        <taxon>Pseudonocardiaceae</taxon>
        <taxon>Actinomycetospora</taxon>
    </lineage>
</organism>
<dbReference type="EMBL" id="QEKW01000009">
    <property type="protein sequence ID" value="PVZ08228.1"/>
    <property type="molecule type" value="Genomic_DNA"/>
</dbReference>
<dbReference type="RefSeq" id="WP_116709462.1">
    <property type="nucleotide sequence ID" value="NZ_QEKW01000009.1"/>
</dbReference>
<gene>
    <name evidence="1" type="ORF">C8D89_109111</name>
</gene>
<accession>A0A2U1F7S8</accession>
<dbReference type="OrthoDB" id="4319500at2"/>
<proteinExistence type="predicted"/>
<name>A0A2U1F7S8_9PSEU</name>
<dbReference type="AlphaFoldDB" id="A0A2U1F7S8"/>
<reference evidence="1 2" key="1">
    <citation type="submission" date="2018-04" db="EMBL/GenBank/DDBJ databases">
        <title>Genomic Encyclopedia of Type Strains, Phase IV (KMG-IV): sequencing the most valuable type-strain genomes for metagenomic binning, comparative biology and taxonomic classification.</title>
        <authorList>
            <person name="Goeker M."/>
        </authorList>
    </citation>
    <scope>NUCLEOTIDE SEQUENCE [LARGE SCALE GENOMIC DNA]</scope>
    <source>
        <strain evidence="1 2">DSM 45771</strain>
    </source>
</reference>
<evidence type="ECO:0000313" key="2">
    <source>
        <dbReference type="Proteomes" id="UP000245639"/>
    </source>
</evidence>
<sequence length="354" mass="39134">MADPVVLRDLLREKHWQKYQTFLREYDKAAASIDSSLVGTAPSRAQLHRWQCGELKGLPHPQHCEVLEAMFPGRKAAEMFVPAQRSAAPSTADLAAAVGDGLEGVAPVPSAWSTPLRPVPESSGPLPAKTLRGPAHDQAESLARALQLLGKRRRIPDEEIAELALLAGHLVDLEMECTIDIEPDGWSSVTYRFELLNLTNAPIKRLLREQWFENTDGVRIEPHPDGERRVSIQRLHDIGNMTKFACVLSPPIEPGGIGTVSYTSRGGRFVHDHYWQQSTPRNTRHLTLTIRHRGVDMLVGCTAVEDQPDGAQVSAIDDLFCVEDDEGALITLTRDYLQPGQSVTIRWEVARGGS</sequence>
<keyword evidence="2" id="KW-1185">Reference proteome</keyword>
<comment type="caution">
    <text evidence="1">The sequence shown here is derived from an EMBL/GenBank/DDBJ whole genome shotgun (WGS) entry which is preliminary data.</text>
</comment>